<dbReference type="Pfam" id="PF01475">
    <property type="entry name" value="FUR"/>
    <property type="match status" value="1"/>
</dbReference>
<evidence type="ECO:0000256" key="4">
    <source>
        <dbReference type="ARBA" id="ARBA00023015"/>
    </source>
</evidence>
<keyword evidence="2" id="KW-0678">Repressor</keyword>
<dbReference type="KEGG" id="caml:H6X83_06205"/>
<evidence type="ECO:0000256" key="2">
    <source>
        <dbReference type="ARBA" id="ARBA00022491"/>
    </source>
</evidence>
<evidence type="ECO:0000256" key="3">
    <source>
        <dbReference type="ARBA" id="ARBA00022833"/>
    </source>
</evidence>
<protein>
    <submittedName>
        <fullName evidence="9">Transcriptional repressor</fullName>
    </submittedName>
</protein>
<dbReference type="Proteomes" id="UP000516046">
    <property type="component" value="Chromosome"/>
</dbReference>
<evidence type="ECO:0000256" key="6">
    <source>
        <dbReference type="ARBA" id="ARBA00023163"/>
    </source>
</evidence>
<dbReference type="AlphaFoldDB" id="A0A7G9WKH9"/>
<dbReference type="InterPro" id="IPR036390">
    <property type="entry name" value="WH_DNA-bd_sf"/>
</dbReference>
<keyword evidence="6" id="KW-0804">Transcription</keyword>
<dbReference type="Gene3D" id="3.30.1490.190">
    <property type="match status" value="1"/>
</dbReference>
<evidence type="ECO:0000256" key="7">
    <source>
        <dbReference type="PIRSR" id="PIRSR602481-1"/>
    </source>
</evidence>
<keyword evidence="7" id="KW-0479">Metal-binding</keyword>
<keyword evidence="10" id="KW-1185">Reference proteome</keyword>
<keyword evidence="8" id="KW-0408">Iron</keyword>
<comment type="cofactor">
    <cofactor evidence="8">
        <name>Mn(2+)</name>
        <dbReference type="ChEBI" id="CHEBI:29035"/>
    </cofactor>
    <cofactor evidence="8">
        <name>Fe(2+)</name>
        <dbReference type="ChEBI" id="CHEBI:29033"/>
    </cofactor>
    <text evidence="8">Binds 1 Mn(2+) or Fe(2+) ion per subunit.</text>
</comment>
<comment type="similarity">
    <text evidence="1">Belongs to the Fur family.</text>
</comment>
<sequence length="137" mass="15374">MEKKQNFSRKRKAILEVLRGTKSHPTADWVYQQLKPSFPDLSLGTVYRNLSRFKEDGTVVSVGVVEGQERYDADVTPHSHFVCTVCGTVLDVEDEFVDPESDSEVSRILGVRVLSHQVVFRGFCGDCLAKLKAEKGK</sequence>
<accession>A0A7G9WKH9</accession>
<dbReference type="EMBL" id="CP060696">
    <property type="protein sequence ID" value="QNO19191.1"/>
    <property type="molecule type" value="Genomic_DNA"/>
</dbReference>
<feature type="binding site" evidence="7">
    <location>
        <position position="124"/>
    </location>
    <ligand>
        <name>Zn(2+)</name>
        <dbReference type="ChEBI" id="CHEBI:29105"/>
    </ligand>
</feature>
<dbReference type="Gene3D" id="1.10.10.10">
    <property type="entry name" value="Winged helix-like DNA-binding domain superfamily/Winged helix DNA-binding domain"/>
    <property type="match status" value="1"/>
</dbReference>
<dbReference type="InterPro" id="IPR002481">
    <property type="entry name" value="FUR"/>
</dbReference>
<dbReference type="SUPFAM" id="SSF46785">
    <property type="entry name" value="Winged helix' DNA-binding domain"/>
    <property type="match status" value="1"/>
</dbReference>
<evidence type="ECO:0000256" key="5">
    <source>
        <dbReference type="ARBA" id="ARBA00023125"/>
    </source>
</evidence>
<comment type="cofactor">
    <cofactor evidence="7">
        <name>Zn(2+)</name>
        <dbReference type="ChEBI" id="CHEBI:29105"/>
    </cofactor>
    <text evidence="7">Binds 1 zinc ion per subunit.</text>
</comment>
<dbReference type="RefSeq" id="WP_212508260.1">
    <property type="nucleotide sequence ID" value="NZ_CP060696.1"/>
</dbReference>
<feature type="binding site" evidence="7">
    <location>
        <position position="83"/>
    </location>
    <ligand>
        <name>Zn(2+)</name>
        <dbReference type="ChEBI" id="CHEBI:29105"/>
    </ligand>
</feature>
<proteinExistence type="inferred from homology"/>
<evidence type="ECO:0000256" key="1">
    <source>
        <dbReference type="ARBA" id="ARBA00007957"/>
    </source>
</evidence>
<dbReference type="PANTHER" id="PTHR33202">
    <property type="entry name" value="ZINC UPTAKE REGULATION PROTEIN"/>
    <property type="match status" value="1"/>
</dbReference>
<reference evidence="9 10" key="1">
    <citation type="submission" date="2020-08" db="EMBL/GenBank/DDBJ databases">
        <authorList>
            <person name="Ren C."/>
            <person name="Gu Y."/>
            <person name="Xu Y."/>
        </authorList>
    </citation>
    <scope>NUCLEOTIDE SEQUENCE [LARGE SCALE GENOMIC DNA]</scope>
    <source>
        <strain evidence="9 10">LBM18003</strain>
    </source>
</reference>
<keyword evidence="4" id="KW-0805">Transcription regulation</keyword>
<feature type="binding site" evidence="8">
    <location>
        <position position="116"/>
    </location>
    <ligand>
        <name>Fe cation</name>
        <dbReference type="ChEBI" id="CHEBI:24875"/>
    </ligand>
</feature>
<evidence type="ECO:0000313" key="9">
    <source>
        <dbReference type="EMBL" id="QNO19191.1"/>
    </source>
</evidence>
<keyword evidence="3 7" id="KW-0862">Zinc</keyword>
<feature type="binding site" evidence="7">
    <location>
        <position position="86"/>
    </location>
    <ligand>
        <name>Zn(2+)</name>
        <dbReference type="ChEBI" id="CHEBI:29105"/>
    </ligand>
</feature>
<dbReference type="CDD" id="cd07153">
    <property type="entry name" value="Fur_like"/>
    <property type="match status" value="1"/>
</dbReference>
<dbReference type="GO" id="GO:0045892">
    <property type="term" value="P:negative regulation of DNA-templated transcription"/>
    <property type="evidence" value="ECO:0007669"/>
    <property type="project" value="TreeGrafter"/>
</dbReference>
<name>A0A7G9WKH9_9FIRM</name>
<dbReference type="GO" id="GO:0000976">
    <property type="term" value="F:transcription cis-regulatory region binding"/>
    <property type="evidence" value="ECO:0007669"/>
    <property type="project" value="TreeGrafter"/>
</dbReference>
<gene>
    <name evidence="9" type="ORF">H6X83_06205</name>
</gene>
<dbReference type="InterPro" id="IPR043135">
    <property type="entry name" value="Fur_C"/>
</dbReference>
<evidence type="ECO:0000313" key="10">
    <source>
        <dbReference type="Proteomes" id="UP000516046"/>
    </source>
</evidence>
<evidence type="ECO:0000256" key="8">
    <source>
        <dbReference type="PIRSR" id="PIRSR602481-2"/>
    </source>
</evidence>
<dbReference type="GO" id="GO:1900376">
    <property type="term" value="P:regulation of secondary metabolite biosynthetic process"/>
    <property type="evidence" value="ECO:0007669"/>
    <property type="project" value="TreeGrafter"/>
</dbReference>
<dbReference type="GO" id="GO:0003700">
    <property type="term" value="F:DNA-binding transcription factor activity"/>
    <property type="evidence" value="ECO:0007669"/>
    <property type="project" value="InterPro"/>
</dbReference>
<organism evidence="9 10">
    <name type="scientific">Caproicibacterium amylolyticum</name>
    <dbReference type="NCBI Taxonomy" id="2766537"/>
    <lineage>
        <taxon>Bacteria</taxon>
        <taxon>Bacillati</taxon>
        <taxon>Bacillota</taxon>
        <taxon>Clostridia</taxon>
        <taxon>Eubacteriales</taxon>
        <taxon>Oscillospiraceae</taxon>
        <taxon>Caproicibacterium</taxon>
    </lineage>
</organism>
<dbReference type="GO" id="GO:0008270">
    <property type="term" value="F:zinc ion binding"/>
    <property type="evidence" value="ECO:0007669"/>
    <property type="project" value="TreeGrafter"/>
</dbReference>
<keyword evidence="5" id="KW-0238">DNA-binding</keyword>
<feature type="binding site" evidence="7">
    <location>
        <position position="127"/>
    </location>
    <ligand>
        <name>Zn(2+)</name>
        <dbReference type="ChEBI" id="CHEBI:29105"/>
    </ligand>
</feature>
<dbReference type="PANTHER" id="PTHR33202:SF7">
    <property type="entry name" value="FERRIC UPTAKE REGULATION PROTEIN"/>
    <property type="match status" value="1"/>
</dbReference>
<dbReference type="InterPro" id="IPR036388">
    <property type="entry name" value="WH-like_DNA-bd_sf"/>
</dbReference>